<reference evidence="2" key="1">
    <citation type="submission" date="2021-01" db="EMBL/GenBank/DDBJ databases">
        <title>Rhizobium sp. strain KVB221 16S ribosomal RNA gene Genome sequencing and assembly.</title>
        <authorList>
            <person name="Kang M."/>
        </authorList>
    </citation>
    <scope>NUCLEOTIDE SEQUENCE</scope>
    <source>
        <strain evidence="2">KVB221</strain>
    </source>
</reference>
<dbReference type="Pfam" id="PF13454">
    <property type="entry name" value="NAD_binding_9"/>
    <property type="match status" value="1"/>
</dbReference>
<evidence type="ECO:0000259" key="1">
    <source>
        <dbReference type="Pfam" id="PF13454"/>
    </source>
</evidence>
<dbReference type="Gene3D" id="3.50.50.60">
    <property type="entry name" value="FAD/NAD(P)-binding domain"/>
    <property type="match status" value="1"/>
</dbReference>
<dbReference type="AlphaFoldDB" id="A0A936YLC7"/>
<organism evidence="2 3">
    <name type="scientific">Rhizobium setariae</name>
    <dbReference type="NCBI Taxonomy" id="2801340"/>
    <lineage>
        <taxon>Bacteria</taxon>
        <taxon>Pseudomonadati</taxon>
        <taxon>Pseudomonadota</taxon>
        <taxon>Alphaproteobacteria</taxon>
        <taxon>Hyphomicrobiales</taxon>
        <taxon>Rhizobiaceae</taxon>
        <taxon>Rhizobium/Agrobacterium group</taxon>
        <taxon>Rhizobium</taxon>
    </lineage>
</organism>
<dbReference type="PANTHER" id="PTHR40254:SF1">
    <property type="entry name" value="BLR0577 PROTEIN"/>
    <property type="match status" value="1"/>
</dbReference>
<sequence length="478" mass="51800">MINPDGNTVVAIIGGGFTGGAVAWQLARNPALSRLRIVVFEPRDKLGAGLAYDTSDPVHRINVPATRMSLDPTDQEHFSRWIEKTGAVSGDIGVTAGDGQLFPQRQVFGAYVNSHIRPFIESGRIEHIRNRIERLTRHGAGWVVESDDGMQLEADLVVIATSHPSPAAPRTLVSILEGHPRFVADATVPDALHAIRPDDTVLLVGNGLTSADVIASLVQNGHRGKITSISRRGLRSRGHAPVPQEPYGDFTSRPILSARHLTRRIREAIREAAIFDVSWHAVIDAVRAQGQDIWKNLPIAERKKIVRHLRPFWDVHRFRIAPQVENALVETAKHGQLETLAASVGVISYHEGRIRGALKLARRKGSIIRDFDALIVTTGPAHGSILESQQFLEELAAKGLIASDPAHLGIACNRNSQALDQEGRAVPDLYIAGPLARGTFGELMGLPQVSEHAAEVARQVAEAIEQAGSVTKLASDAA</sequence>
<dbReference type="Proteomes" id="UP000633219">
    <property type="component" value="Unassembled WGS sequence"/>
</dbReference>
<proteinExistence type="predicted"/>
<evidence type="ECO:0000313" key="2">
    <source>
        <dbReference type="EMBL" id="MBL0372490.1"/>
    </source>
</evidence>
<dbReference type="InterPro" id="IPR036188">
    <property type="entry name" value="FAD/NAD-bd_sf"/>
</dbReference>
<evidence type="ECO:0000313" key="3">
    <source>
        <dbReference type="Proteomes" id="UP000633219"/>
    </source>
</evidence>
<comment type="caution">
    <text evidence="2">The sequence shown here is derived from an EMBL/GenBank/DDBJ whole genome shotgun (WGS) entry which is preliminary data.</text>
</comment>
<dbReference type="EMBL" id="JAEQNC010000005">
    <property type="protein sequence ID" value="MBL0372490.1"/>
    <property type="molecule type" value="Genomic_DNA"/>
</dbReference>
<name>A0A936YLC7_9HYPH</name>
<feature type="domain" description="FAD-dependent urate hydroxylase HpyO/Asp monooxygenase CreE-like FAD/NAD(P)-binding" evidence="1">
    <location>
        <begin position="11"/>
        <end position="163"/>
    </location>
</feature>
<dbReference type="PANTHER" id="PTHR40254">
    <property type="entry name" value="BLR0577 PROTEIN"/>
    <property type="match status" value="1"/>
</dbReference>
<protein>
    <submittedName>
        <fullName evidence="2">FAD/NAD(P)-binding protein</fullName>
    </submittedName>
</protein>
<dbReference type="SUPFAM" id="SSF51905">
    <property type="entry name" value="FAD/NAD(P)-binding domain"/>
    <property type="match status" value="1"/>
</dbReference>
<keyword evidence="3" id="KW-1185">Reference proteome</keyword>
<accession>A0A936YLC7</accession>
<dbReference type="RefSeq" id="WP_201657319.1">
    <property type="nucleotide sequence ID" value="NZ_JAEQNC010000005.1"/>
</dbReference>
<dbReference type="InterPro" id="IPR038732">
    <property type="entry name" value="HpyO/CreE_NAD-binding"/>
</dbReference>
<gene>
    <name evidence="2" type="ORF">JJB09_10660</name>
</gene>
<dbReference type="InterPro" id="IPR052189">
    <property type="entry name" value="L-asp_N-monooxygenase_NS-form"/>
</dbReference>